<keyword evidence="10" id="KW-1185">Reference proteome</keyword>
<evidence type="ECO:0000256" key="8">
    <source>
        <dbReference type="SAM" id="Phobius"/>
    </source>
</evidence>
<dbReference type="STRING" id="6198.A0A074ZN83"/>
<dbReference type="RefSeq" id="XP_009171460.1">
    <property type="nucleotide sequence ID" value="XM_009173196.1"/>
</dbReference>
<evidence type="ECO:0000256" key="1">
    <source>
        <dbReference type="ARBA" id="ARBA00004606"/>
    </source>
</evidence>
<dbReference type="InterPro" id="IPR026050">
    <property type="entry name" value="C1GALT1/C1GALT1_chp1"/>
</dbReference>
<keyword evidence="5 8" id="KW-1133">Transmembrane helix</keyword>
<keyword evidence="4" id="KW-0735">Signal-anchor</keyword>
<evidence type="ECO:0000256" key="7">
    <source>
        <dbReference type="SAM" id="MobiDB-lite"/>
    </source>
</evidence>
<name>A0A074ZN83_OPIVI</name>
<dbReference type="EMBL" id="KL596797">
    <property type="protein sequence ID" value="KER24800.1"/>
    <property type="molecule type" value="Genomic_DNA"/>
</dbReference>
<reference evidence="9 10" key="1">
    <citation type="submission" date="2013-11" db="EMBL/GenBank/DDBJ databases">
        <title>Opisthorchis viverrini - life in the bile duct.</title>
        <authorList>
            <person name="Young N.D."/>
            <person name="Nagarajan N."/>
            <person name="Lin S.J."/>
            <person name="Korhonen P.K."/>
            <person name="Jex A.R."/>
            <person name="Hall R.S."/>
            <person name="Safavi-Hemami H."/>
            <person name="Kaewkong W."/>
            <person name="Bertrand D."/>
            <person name="Gao S."/>
            <person name="Seet Q."/>
            <person name="Wongkham S."/>
            <person name="Teh B.T."/>
            <person name="Wongkham C."/>
            <person name="Intapan P.M."/>
            <person name="Maleewong W."/>
            <person name="Yang X."/>
            <person name="Hu M."/>
            <person name="Wang Z."/>
            <person name="Hofmann A."/>
            <person name="Sternberg P.W."/>
            <person name="Tan P."/>
            <person name="Wang J."/>
            <person name="Gasser R.B."/>
        </authorList>
    </citation>
    <scope>NUCLEOTIDE SEQUENCE [LARGE SCALE GENOMIC DNA]</scope>
</reference>
<dbReference type="AlphaFoldDB" id="A0A074ZN83"/>
<evidence type="ECO:0000256" key="2">
    <source>
        <dbReference type="ARBA" id="ARBA00006462"/>
    </source>
</evidence>
<keyword evidence="6 8" id="KW-0472">Membrane</keyword>
<accession>A0A074ZN83</accession>
<protein>
    <submittedName>
        <fullName evidence="9">Uncharacterized protein</fullName>
    </submittedName>
</protein>
<keyword evidence="3 8" id="KW-0812">Transmembrane</keyword>
<dbReference type="PANTHER" id="PTHR23033:SF14">
    <property type="entry name" value="GLYCOPROTEIN-N-ACETYLGALACTOSAMINE 3-BETA-GALACTOSYLTRANSFERASE 1-RELATED"/>
    <property type="match status" value="1"/>
</dbReference>
<evidence type="ECO:0000256" key="5">
    <source>
        <dbReference type="ARBA" id="ARBA00022989"/>
    </source>
</evidence>
<evidence type="ECO:0000313" key="9">
    <source>
        <dbReference type="EMBL" id="KER24800.1"/>
    </source>
</evidence>
<evidence type="ECO:0000313" key="10">
    <source>
        <dbReference type="Proteomes" id="UP000054324"/>
    </source>
</evidence>
<dbReference type="InterPro" id="IPR016024">
    <property type="entry name" value="ARM-type_fold"/>
</dbReference>
<gene>
    <name evidence="9" type="ORF">T265_07628</name>
</gene>
<dbReference type="CTD" id="20321807"/>
<comment type="similarity">
    <text evidence="2">Belongs to the glycosyltransferase 31 family. Beta3-Gal-T subfamily.</text>
</comment>
<dbReference type="GO" id="GO:0016263">
    <property type="term" value="F:glycoprotein-N-acetylgalactosamine 3-beta-galactosyltransferase activity"/>
    <property type="evidence" value="ECO:0007669"/>
    <property type="project" value="TreeGrafter"/>
</dbReference>
<feature type="compositionally biased region" description="Acidic residues" evidence="7">
    <location>
        <begin position="406"/>
        <end position="438"/>
    </location>
</feature>
<feature type="transmembrane region" description="Helical" evidence="8">
    <location>
        <begin position="28"/>
        <end position="47"/>
    </location>
</feature>
<comment type="subcellular location">
    <subcellularLocation>
        <location evidence="1">Membrane</location>
        <topology evidence="1">Single-pass type II membrane protein</topology>
    </subcellularLocation>
</comment>
<evidence type="ECO:0000256" key="3">
    <source>
        <dbReference type="ARBA" id="ARBA00022692"/>
    </source>
</evidence>
<dbReference type="PANTHER" id="PTHR23033">
    <property type="entry name" value="BETA1,3-GALACTOSYLTRANSFERASE"/>
    <property type="match status" value="1"/>
</dbReference>
<dbReference type="Proteomes" id="UP000054324">
    <property type="component" value="Unassembled WGS sequence"/>
</dbReference>
<dbReference type="KEGG" id="ovi:T265_07628"/>
<proteinExistence type="inferred from homology"/>
<dbReference type="GeneID" id="20321807"/>
<dbReference type="GO" id="GO:0016020">
    <property type="term" value="C:membrane"/>
    <property type="evidence" value="ECO:0007669"/>
    <property type="project" value="UniProtKB-SubCell"/>
</dbReference>
<feature type="region of interest" description="Disordered" evidence="7">
    <location>
        <begin position="402"/>
        <end position="438"/>
    </location>
</feature>
<dbReference type="Gene3D" id="3.90.550.50">
    <property type="match status" value="1"/>
</dbReference>
<organism evidence="9 10">
    <name type="scientific">Opisthorchis viverrini</name>
    <name type="common">Southeast Asian liver fluke</name>
    <dbReference type="NCBI Taxonomy" id="6198"/>
    <lineage>
        <taxon>Eukaryota</taxon>
        <taxon>Metazoa</taxon>
        <taxon>Spiralia</taxon>
        <taxon>Lophotrochozoa</taxon>
        <taxon>Platyhelminthes</taxon>
        <taxon>Trematoda</taxon>
        <taxon>Digenea</taxon>
        <taxon>Opisthorchiida</taxon>
        <taxon>Opisthorchiata</taxon>
        <taxon>Opisthorchiidae</taxon>
        <taxon>Opisthorchis</taxon>
    </lineage>
</organism>
<evidence type="ECO:0000256" key="4">
    <source>
        <dbReference type="ARBA" id="ARBA00022968"/>
    </source>
</evidence>
<dbReference type="OrthoDB" id="414175at2759"/>
<evidence type="ECO:0000256" key="6">
    <source>
        <dbReference type="ARBA" id="ARBA00023136"/>
    </source>
</evidence>
<sequence length="438" mass="51429">MILVDQSEIGCERQYAIMAFSPFSFYHIGRLIFPFLFGVLVAHAVLLSRTEDEPVGLFRLFYTSQKCDHPIPIMHQQDPGARRARILCYVDAKSNFTTIHIRNTWGRRCERLWFENGRKIPRLSIVPGANAAWSKLNSVIHRLYTDVEFYDFYFHAESQTYLVMENLQLQMQSHLPEEPHIMGHKFQEPPMGPYYNSASYVLSRAAIRKIVEDALEQHPECPTPKETKIERLLIVCGDVIGMVQYEASDDTGIYLFYPIGLKELYSKMLTFKYLRSRNHLRSRWKNVEHEKMCCICVPCWRFAVCCDDWLQMHLKVYHPNVFDCVVRSIMPAMASARTVCACLTYFCLICPVEFYRCYTCRDPLAYHKCMMDFWCVLCQQLDMLDMEEMGVIPQWKQYMQTGEWPWGEDSEEEDGEDGDEDDEDDEDEDEDEDDDDES</sequence>
<dbReference type="SUPFAM" id="SSF48371">
    <property type="entry name" value="ARM repeat"/>
    <property type="match status" value="1"/>
</dbReference>